<dbReference type="OrthoDB" id="3848409at2759"/>
<accession>A0A9P4MPQ2</accession>
<feature type="region of interest" description="Disordered" evidence="1">
    <location>
        <begin position="299"/>
        <end position="330"/>
    </location>
</feature>
<proteinExistence type="predicted"/>
<feature type="chain" id="PRO_5040142271" evidence="2">
    <location>
        <begin position="21"/>
        <end position="464"/>
    </location>
</feature>
<organism evidence="3 4">
    <name type="scientific">Myriangium duriaei CBS 260.36</name>
    <dbReference type="NCBI Taxonomy" id="1168546"/>
    <lineage>
        <taxon>Eukaryota</taxon>
        <taxon>Fungi</taxon>
        <taxon>Dikarya</taxon>
        <taxon>Ascomycota</taxon>
        <taxon>Pezizomycotina</taxon>
        <taxon>Dothideomycetes</taxon>
        <taxon>Dothideomycetidae</taxon>
        <taxon>Myriangiales</taxon>
        <taxon>Myriangiaceae</taxon>
        <taxon>Myriangium</taxon>
    </lineage>
</organism>
<comment type="caution">
    <text evidence="3">The sequence shown here is derived from an EMBL/GenBank/DDBJ whole genome shotgun (WGS) entry which is preliminary data.</text>
</comment>
<sequence length="464" mass="48937">MRLSASICLLFISIFDYTTAAIFTTSSSSKASCSAADVNYVKSVVSHYVYFCNFYISRGRARSPFDSLDVARAVSACTCIKASSGALSKAKLLAVPTGQGFGPNHTCFESDITVLTDEFKIPKPFCDFYSAWSATNDVNTPISSLSVSRTYNACQCFLENATVPSASPTALALKVSNAAAKFSLVSSSAKSSTKLPSLTTTKPKSTSTSTAHLMSPQSSRSSTKTTTRSATGASTKVTTRTTTTSTIRTPTETAATSVTKASTKISTKISTKTTTTTITKLATMTITLKPSSTFPTTCATSTTTRKISTTTPTTTPATTPATTATTTTTTPKVTCATPAPSTLNFAIQNTNRNASFSAHPYIASFTIAHTDFGTTAPWPTQHFTTYATSSAALSDAVTSCASWVAAQQSTDDMPAMQVSLNITDASWRCSVRHFDPVNAHEYAYPDEGIGCVVAYDEVGFRGVS</sequence>
<reference evidence="3" key="1">
    <citation type="journal article" date="2020" name="Stud. Mycol.">
        <title>101 Dothideomycetes genomes: a test case for predicting lifestyles and emergence of pathogens.</title>
        <authorList>
            <person name="Haridas S."/>
            <person name="Albert R."/>
            <person name="Binder M."/>
            <person name="Bloem J."/>
            <person name="Labutti K."/>
            <person name="Salamov A."/>
            <person name="Andreopoulos B."/>
            <person name="Baker S."/>
            <person name="Barry K."/>
            <person name="Bills G."/>
            <person name="Bluhm B."/>
            <person name="Cannon C."/>
            <person name="Castanera R."/>
            <person name="Culley D."/>
            <person name="Daum C."/>
            <person name="Ezra D."/>
            <person name="Gonzalez J."/>
            <person name="Henrissat B."/>
            <person name="Kuo A."/>
            <person name="Liang C."/>
            <person name="Lipzen A."/>
            <person name="Lutzoni F."/>
            <person name="Magnuson J."/>
            <person name="Mondo S."/>
            <person name="Nolan M."/>
            <person name="Ohm R."/>
            <person name="Pangilinan J."/>
            <person name="Park H.-J."/>
            <person name="Ramirez L."/>
            <person name="Alfaro M."/>
            <person name="Sun H."/>
            <person name="Tritt A."/>
            <person name="Yoshinaga Y."/>
            <person name="Zwiers L.-H."/>
            <person name="Turgeon B."/>
            <person name="Goodwin S."/>
            <person name="Spatafora J."/>
            <person name="Crous P."/>
            <person name="Grigoriev I."/>
        </authorList>
    </citation>
    <scope>NUCLEOTIDE SEQUENCE</scope>
    <source>
        <strain evidence="3">CBS 260.36</strain>
    </source>
</reference>
<evidence type="ECO:0000256" key="1">
    <source>
        <dbReference type="SAM" id="MobiDB-lite"/>
    </source>
</evidence>
<protein>
    <submittedName>
        <fullName evidence="3">Uncharacterized protein</fullName>
    </submittedName>
</protein>
<dbReference type="AlphaFoldDB" id="A0A9P4MPQ2"/>
<feature type="region of interest" description="Disordered" evidence="1">
    <location>
        <begin position="193"/>
        <end position="255"/>
    </location>
</feature>
<keyword evidence="2" id="KW-0732">Signal</keyword>
<dbReference type="EMBL" id="ML996083">
    <property type="protein sequence ID" value="KAF2154886.1"/>
    <property type="molecule type" value="Genomic_DNA"/>
</dbReference>
<evidence type="ECO:0000313" key="3">
    <source>
        <dbReference type="EMBL" id="KAF2154886.1"/>
    </source>
</evidence>
<dbReference type="Proteomes" id="UP000799439">
    <property type="component" value="Unassembled WGS sequence"/>
</dbReference>
<feature type="signal peptide" evidence="2">
    <location>
        <begin position="1"/>
        <end position="20"/>
    </location>
</feature>
<gene>
    <name evidence="3" type="ORF">K461DRAFT_319385</name>
</gene>
<evidence type="ECO:0000313" key="4">
    <source>
        <dbReference type="Proteomes" id="UP000799439"/>
    </source>
</evidence>
<feature type="compositionally biased region" description="Low complexity" evidence="1">
    <location>
        <begin position="193"/>
        <end position="211"/>
    </location>
</feature>
<feature type="compositionally biased region" description="Low complexity" evidence="1">
    <location>
        <begin position="218"/>
        <end position="255"/>
    </location>
</feature>
<name>A0A9P4MPQ2_9PEZI</name>
<keyword evidence="4" id="KW-1185">Reference proteome</keyword>
<evidence type="ECO:0000256" key="2">
    <source>
        <dbReference type="SAM" id="SignalP"/>
    </source>
</evidence>